<name>A0A7R9LWF1_9ACAR</name>
<dbReference type="EMBL" id="CAJPVJ010002921">
    <property type="protein sequence ID" value="CAG2166969.1"/>
    <property type="molecule type" value="Genomic_DNA"/>
</dbReference>
<evidence type="ECO:0000313" key="6">
    <source>
        <dbReference type="Proteomes" id="UP000728032"/>
    </source>
</evidence>
<evidence type="ECO:0000256" key="3">
    <source>
        <dbReference type="PROSITE-ProRule" id="PRU00175"/>
    </source>
</evidence>
<evidence type="ECO:0000256" key="1">
    <source>
        <dbReference type="ARBA" id="ARBA00022771"/>
    </source>
</evidence>
<keyword evidence="6" id="KW-1185">Reference proteome</keyword>
<keyword evidence="2" id="KW-0862">Zinc</keyword>
<sequence length="130" mass="15193">MQRLPSTRTRSYTRCGAVTKSNFLRNDCIDPSIKHTCLICTKTKKMRWMLKHVCGQLFCIPCFQRTKAYDRDCHDVTQVISLDAGYDNYAKCPFCRGRMSTIFPRPNKSAWTWNDHYTCPCRSIRGTPRL</sequence>
<feature type="domain" description="RING-type" evidence="4">
    <location>
        <begin position="37"/>
        <end position="96"/>
    </location>
</feature>
<dbReference type="EMBL" id="OC917746">
    <property type="protein sequence ID" value="CAD7647886.1"/>
    <property type="molecule type" value="Genomic_DNA"/>
</dbReference>
<dbReference type="Proteomes" id="UP000728032">
    <property type="component" value="Unassembled WGS sequence"/>
</dbReference>
<gene>
    <name evidence="5" type="ORF">ONB1V03_LOCUS6484</name>
</gene>
<dbReference type="PROSITE" id="PS50089">
    <property type="entry name" value="ZF_RING_2"/>
    <property type="match status" value="1"/>
</dbReference>
<dbReference type="InterPro" id="IPR001841">
    <property type="entry name" value="Znf_RING"/>
</dbReference>
<evidence type="ECO:0000313" key="5">
    <source>
        <dbReference type="EMBL" id="CAD7647886.1"/>
    </source>
</evidence>
<dbReference type="AlphaFoldDB" id="A0A7R9LWF1"/>
<accession>A0A7R9LWF1</accession>
<evidence type="ECO:0000259" key="4">
    <source>
        <dbReference type="PROSITE" id="PS50089"/>
    </source>
</evidence>
<dbReference type="GO" id="GO:0008270">
    <property type="term" value="F:zinc ion binding"/>
    <property type="evidence" value="ECO:0007669"/>
    <property type="project" value="UniProtKB-KW"/>
</dbReference>
<organism evidence="5">
    <name type="scientific">Oppiella nova</name>
    <dbReference type="NCBI Taxonomy" id="334625"/>
    <lineage>
        <taxon>Eukaryota</taxon>
        <taxon>Metazoa</taxon>
        <taxon>Ecdysozoa</taxon>
        <taxon>Arthropoda</taxon>
        <taxon>Chelicerata</taxon>
        <taxon>Arachnida</taxon>
        <taxon>Acari</taxon>
        <taxon>Acariformes</taxon>
        <taxon>Sarcoptiformes</taxon>
        <taxon>Oribatida</taxon>
        <taxon>Brachypylina</taxon>
        <taxon>Oppioidea</taxon>
        <taxon>Oppiidae</taxon>
        <taxon>Oppiella</taxon>
    </lineage>
</organism>
<keyword evidence="1 3" id="KW-0479">Metal-binding</keyword>
<keyword evidence="1 3" id="KW-0863">Zinc-finger</keyword>
<reference evidence="5" key="1">
    <citation type="submission" date="2020-11" db="EMBL/GenBank/DDBJ databases">
        <authorList>
            <person name="Tran Van P."/>
        </authorList>
    </citation>
    <scope>NUCLEOTIDE SEQUENCE</scope>
</reference>
<protein>
    <recommendedName>
        <fullName evidence="4">RING-type domain-containing protein</fullName>
    </recommendedName>
</protein>
<evidence type="ECO:0000256" key="2">
    <source>
        <dbReference type="ARBA" id="ARBA00022833"/>
    </source>
</evidence>
<proteinExistence type="predicted"/>